<feature type="domain" description="SUI1" evidence="2">
    <location>
        <begin position="80"/>
        <end position="151"/>
    </location>
</feature>
<dbReference type="GO" id="GO:0003729">
    <property type="term" value="F:mRNA binding"/>
    <property type="evidence" value="ECO:0007669"/>
    <property type="project" value="TreeGrafter"/>
</dbReference>
<dbReference type="GO" id="GO:0001731">
    <property type="term" value="P:formation of translation preinitiation complex"/>
    <property type="evidence" value="ECO:0007669"/>
    <property type="project" value="TreeGrafter"/>
</dbReference>
<dbReference type="CDD" id="cd11607">
    <property type="entry name" value="DENR_C"/>
    <property type="match status" value="1"/>
</dbReference>
<evidence type="ECO:0000256" key="1">
    <source>
        <dbReference type="ARBA" id="ARBA00007514"/>
    </source>
</evidence>
<evidence type="ECO:0000313" key="3">
    <source>
        <dbReference type="EMBL" id="KAK9829014.1"/>
    </source>
</evidence>
<accession>A0AAW1R611</accession>
<comment type="caution">
    <text evidence="3">The sequence shown here is derived from an EMBL/GenBank/DDBJ whole genome shotgun (WGS) entry which is preliminary data.</text>
</comment>
<organism evidence="3 4">
    <name type="scientific">[Myrmecia] bisecta</name>
    <dbReference type="NCBI Taxonomy" id="41462"/>
    <lineage>
        <taxon>Eukaryota</taxon>
        <taxon>Viridiplantae</taxon>
        <taxon>Chlorophyta</taxon>
        <taxon>core chlorophytes</taxon>
        <taxon>Trebouxiophyceae</taxon>
        <taxon>Trebouxiales</taxon>
        <taxon>Trebouxiaceae</taxon>
        <taxon>Myrmecia</taxon>
    </lineage>
</organism>
<reference evidence="3 4" key="1">
    <citation type="journal article" date="2024" name="Nat. Commun.">
        <title>Phylogenomics reveals the evolutionary origins of lichenization in chlorophyte algae.</title>
        <authorList>
            <person name="Puginier C."/>
            <person name="Libourel C."/>
            <person name="Otte J."/>
            <person name="Skaloud P."/>
            <person name="Haon M."/>
            <person name="Grisel S."/>
            <person name="Petersen M."/>
            <person name="Berrin J.G."/>
            <person name="Delaux P.M."/>
            <person name="Dal Grande F."/>
            <person name="Keller J."/>
        </authorList>
    </citation>
    <scope>NUCLEOTIDE SEQUENCE [LARGE SCALE GENOMIC DNA]</scope>
    <source>
        <strain evidence="3 4">SAG 2043</strain>
    </source>
</reference>
<dbReference type="GO" id="GO:0003743">
    <property type="term" value="F:translation initiation factor activity"/>
    <property type="evidence" value="ECO:0007669"/>
    <property type="project" value="InterPro"/>
</dbReference>
<dbReference type="InterPro" id="IPR050318">
    <property type="entry name" value="DENR/SUI1_TIF"/>
</dbReference>
<evidence type="ECO:0000313" key="4">
    <source>
        <dbReference type="Proteomes" id="UP001489004"/>
    </source>
</evidence>
<sequence>MATEECTLKPIHVTYDPITGVPSEFNEFLPKDCDEYKKWKAAEGGDLDAKLAEVKLDKNGKEIEKQLPGGKKKLKAKPEIVLERAVRNKKKAITTILGLDTFGVKLSDASKIFGKKFASGAAITKSPMEKDQIDVQGDFLDKAAELIVKTWGKEKGISKKDIYYIDNKRKVPYFHEGDEEADS</sequence>
<dbReference type="PROSITE" id="PS50296">
    <property type="entry name" value="SUI1"/>
    <property type="match status" value="1"/>
</dbReference>
<proteinExistence type="inferred from homology"/>
<protein>
    <recommendedName>
        <fullName evidence="2">SUI1 domain-containing protein</fullName>
    </recommendedName>
</protein>
<dbReference type="Gene3D" id="3.30.780.10">
    <property type="entry name" value="SUI1-like domain"/>
    <property type="match status" value="1"/>
</dbReference>
<dbReference type="SUPFAM" id="SSF55159">
    <property type="entry name" value="eIF1-like"/>
    <property type="match status" value="1"/>
</dbReference>
<dbReference type="InterPro" id="IPR001950">
    <property type="entry name" value="SUI1"/>
</dbReference>
<dbReference type="PANTHER" id="PTHR12789">
    <property type="entry name" value="DENSITY-REGULATED PROTEIN HOMOLOG"/>
    <property type="match status" value="1"/>
</dbReference>
<dbReference type="Proteomes" id="UP001489004">
    <property type="component" value="Unassembled WGS sequence"/>
</dbReference>
<dbReference type="Pfam" id="PF01253">
    <property type="entry name" value="SUI1"/>
    <property type="match status" value="1"/>
</dbReference>
<dbReference type="EMBL" id="JALJOR010000001">
    <property type="protein sequence ID" value="KAK9829014.1"/>
    <property type="molecule type" value="Genomic_DNA"/>
</dbReference>
<name>A0AAW1R611_9CHLO</name>
<keyword evidence="4" id="KW-1185">Reference proteome</keyword>
<evidence type="ECO:0000259" key="2">
    <source>
        <dbReference type="PROSITE" id="PS50296"/>
    </source>
</evidence>
<dbReference type="PANTHER" id="PTHR12789:SF0">
    <property type="entry name" value="DENSITY-REGULATED PROTEIN"/>
    <property type="match status" value="1"/>
</dbReference>
<dbReference type="InterPro" id="IPR036877">
    <property type="entry name" value="SUI1_dom_sf"/>
</dbReference>
<dbReference type="InterPro" id="IPR046447">
    <property type="entry name" value="DENR_C"/>
</dbReference>
<comment type="similarity">
    <text evidence="1">Belongs to the DENR family.</text>
</comment>
<dbReference type="AlphaFoldDB" id="A0AAW1R611"/>
<dbReference type="GO" id="GO:0002188">
    <property type="term" value="P:translation reinitiation"/>
    <property type="evidence" value="ECO:0007669"/>
    <property type="project" value="TreeGrafter"/>
</dbReference>
<gene>
    <name evidence="3" type="ORF">WJX72_003411</name>
</gene>